<dbReference type="Proteomes" id="UP000238949">
    <property type="component" value="Unassembled WGS sequence"/>
</dbReference>
<proteinExistence type="predicted"/>
<accession>A0A2S9VEM7</accession>
<dbReference type="RefSeq" id="WP_105933401.1">
    <property type="nucleotide sequence ID" value="NZ_PVNP01000030.1"/>
</dbReference>
<dbReference type="AlphaFoldDB" id="A0A2S9VEM7"/>
<sequence length="236" mass="26509">MSQTKPTTKQEQPMTDEIQIPPGYAMRANGDLVKLENLTDLEREEDALVNAIFPRAKALHDAMAEFKYVAMNMIEETIKRCVEEHGIKKFTKIKGNVQFVSVNGNYKIQRAVDDRIEHDSSIEVAMQKFAMYSEVLKEQAGPDAVKFIDIATTAKNGKYSTSRLIDLLNKDIDHPLYVGAKSALMQSLFISGSKAYLRFYIRNPRDDSWTALPLQFSSIAATAPQSEAKEEQPDAA</sequence>
<organism evidence="2 3">
    <name type="scientific">Alteromonas alba</name>
    <dbReference type="NCBI Taxonomy" id="2079529"/>
    <lineage>
        <taxon>Bacteria</taxon>
        <taxon>Pseudomonadati</taxon>
        <taxon>Pseudomonadota</taxon>
        <taxon>Gammaproteobacteria</taxon>
        <taxon>Alteromonadales</taxon>
        <taxon>Alteromonadaceae</taxon>
        <taxon>Alteromonas/Salinimonas group</taxon>
        <taxon>Alteromonas</taxon>
    </lineage>
</organism>
<evidence type="ECO:0000256" key="1">
    <source>
        <dbReference type="SAM" id="MobiDB-lite"/>
    </source>
</evidence>
<dbReference type="InterPro" id="IPR021505">
    <property type="entry name" value="Phage_B3_Orf6"/>
</dbReference>
<protein>
    <recommendedName>
        <fullName evidence="4">DUF3164 family protein</fullName>
    </recommendedName>
</protein>
<dbReference type="OrthoDB" id="7554786at2"/>
<gene>
    <name evidence="2" type="ORF">C6Y40_03720</name>
</gene>
<evidence type="ECO:0000313" key="2">
    <source>
        <dbReference type="EMBL" id="PRO74913.1"/>
    </source>
</evidence>
<name>A0A2S9VEM7_9ALTE</name>
<feature type="region of interest" description="Disordered" evidence="1">
    <location>
        <begin position="1"/>
        <end position="21"/>
    </location>
</feature>
<keyword evidence="3" id="KW-1185">Reference proteome</keyword>
<dbReference type="EMBL" id="PVNP01000030">
    <property type="protein sequence ID" value="PRO74913.1"/>
    <property type="molecule type" value="Genomic_DNA"/>
</dbReference>
<feature type="compositionally biased region" description="Polar residues" evidence="1">
    <location>
        <begin position="1"/>
        <end position="13"/>
    </location>
</feature>
<evidence type="ECO:0008006" key="4">
    <source>
        <dbReference type="Google" id="ProtNLM"/>
    </source>
</evidence>
<reference evidence="3" key="1">
    <citation type="journal article" date="2020" name="Int. J. Syst. Evol. Microbiol.">
        <title>Alteromonas alba sp. nov., a marine bacterium isolated from the seawater of the West Pacific Ocean.</title>
        <authorList>
            <person name="Sun C."/>
            <person name="Wu Y.-H."/>
            <person name="Xamxidin M."/>
            <person name="Cheng H."/>
            <person name="Xu X.-W."/>
        </authorList>
    </citation>
    <scope>NUCLEOTIDE SEQUENCE [LARGE SCALE GENOMIC DNA]</scope>
    <source>
        <strain evidence="3">190</strain>
    </source>
</reference>
<evidence type="ECO:0000313" key="3">
    <source>
        <dbReference type="Proteomes" id="UP000238949"/>
    </source>
</evidence>
<dbReference type="Pfam" id="PF11363">
    <property type="entry name" value="DUF3164"/>
    <property type="match status" value="1"/>
</dbReference>
<comment type="caution">
    <text evidence="2">The sequence shown here is derived from an EMBL/GenBank/DDBJ whole genome shotgun (WGS) entry which is preliminary data.</text>
</comment>